<dbReference type="PATRIC" id="fig|889378.3.peg.2685"/>
<dbReference type="GO" id="GO:0035556">
    <property type="term" value="P:intracellular signal transduction"/>
    <property type="evidence" value="ECO:0007669"/>
    <property type="project" value="InterPro"/>
</dbReference>
<dbReference type="Pfam" id="PF00211">
    <property type="entry name" value="Guanylate_cyc"/>
    <property type="match status" value="1"/>
</dbReference>
<accession>H9UMJ4</accession>
<dbReference type="PANTHER" id="PTHR43081">
    <property type="entry name" value="ADENYLATE CYCLASE, TERMINAL-DIFFERENTIATION SPECIFIC-RELATED"/>
    <property type="match status" value="1"/>
</dbReference>
<dbReference type="PANTHER" id="PTHR43081:SF1">
    <property type="entry name" value="ADENYLATE CYCLASE, TERMINAL-DIFFERENTIATION SPECIFIC"/>
    <property type="match status" value="1"/>
</dbReference>
<protein>
    <submittedName>
        <fullName evidence="2">Family 3 adenylate cyclase</fullName>
    </submittedName>
</protein>
<evidence type="ECO:0000313" key="2">
    <source>
        <dbReference type="EMBL" id="AFG38737.1"/>
    </source>
</evidence>
<dbReference type="eggNOG" id="COG2114">
    <property type="taxonomic scope" value="Bacteria"/>
</dbReference>
<dbReference type="GO" id="GO:0004016">
    <property type="term" value="F:adenylate cyclase activity"/>
    <property type="evidence" value="ECO:0007669"/>
    <property type="project" value="UniProtKB-ARBA"/>
</dbReference>
<dbReference type="EMBL" id="CP003282">
    <property type="protein sequence ID" value="AFG38737.1"/>
    <property type="molecule type" value="Genomic_DNA"/>
</dbReference>
<dbReference type="InterPro" id="IPR029787">
    <property type="entry name" value="Nucleotide_cyclase"/>
</dbReference>
<feature type="domain" description="Guanylate cyclase" evidence="1">
    <location>
        <begin position="117"/>
        <end position="233"/>
    </location>
</feature>
<dbReference type="HOGENOM" id="CLU_933529_0_0_12"/>
<dbReference type="InterPro" id="IPR001054">
    <property type="entry name" value="A/G_cyclase"/>
</dbReference>
<dbReference type="OrthoDB" id="9806704at2"/>
<evidence type="ECO:0000313" key="3">
    <source>
        <dbReference type="Proteomes" id="UP000007383"/>
    </source>
</evidence>
<dbReference type="Proteomes" id="UP000007383">
    <property type="component" value="Chromosome"/>
</dbReference>
<dbReference type="SMART" id="SM00044">
    <property type="entry name" value="CYCc"/>
    <property type="match status" value="1"/>
</dbReference>
<dbReference type="SUPFAM" id="SSF55073">
    <property type="entry name" value="Nucleotide cyclase"/>
    <property type="match status" value="1"/>
</dbReference>
<evidence type="ECO:0000259" key="1">
    <source>
        <dbReference type="PROSITE" id="PS50125"/>
    </source>
</evidence>
<dbReference type="PROSITE" id="PS50125">
    <property type="entry name" value="GUANYLATE_CYCLASE_2"/>
    <property type="match status" value="1"/>
</dbReference>
<dbReference type="STRING" id="889378.Spiaf_2712"/>
<dbReference type="AlphaFoldDB" id="H9UMJ4"/>
<name>H9UMJ4_SPIAZ</name>
<dbReference type="GO" id="GO:0009190">
    <property type="term" value="P:cyclic nucleotide biosynthetic process"/>
    <property type="evidence" value="ECO:0007669"/>
    <property type="project" value="InterPro"/>
</dbReference>
<keyword evidence="3" id="KW-1185">Reference proteome</keyword>
<dbReference type="Gene3D" id="3.30.70.1230">
    <property type="entry name" value="Nucleotide cyclase"/>
    <property type="match status" value="1"/>
</dbReference>
<sequence>MPESGFESEERSLERALAYLASLENDGQDQTSCSAELRAITQQYRKLLRQSRKLMRISDRLQLQLSEANDALRLENEKRRNLQTIIRQYIPRNTWQKADLNSQTASLEIPNEEVQRSCMFLDVVDFTRFSESRPPEEVIHALNAVFRPVVGMILDSGGDIDKFIGDSIFAVFQETRTSLINAIRIQHMVNRMQFLSLRIGIHAGRVIIGNVGGAARKDNTYMGDNVNISARLQTHALPGGIMISRDALNDAQLQHELPELYSLPRTPLFVRGREQPIEIIQIDPKVIQVIAEHQFPEE</sequence>
<dbReference type="InterPro" id="IPR050697">
    <property type="entry name" value="Adenylyl/Guanylyl_Cyclase_3/4"/>
</dbReference>
<organism evidence="2 3">
    <name type="scientific">Spirochaeta africana (strain ATCC 700263 / DSM 8902 / Z-7692)</name>
    <dbReference type="NCBI Taxonomy" id="889378"/>
    <lineage>
        <taxon>Bacteria</taxon>
        <taxon>Pseudomonadati</taxon>
        <taxon>Spirochaetota</taxon>
        <taxon>Spirochaetia</taxon>
        <taxon>Spirochaetales</taxon>
        <taxon>Spirochaetaceae</taxon>
        <taxon>Spirochaeta</taxon>
    </lineage>
</organism>
<dbReference type="RefSeq" id="WP_014456719.1">
    <property type="nucleotide sequence ID" value="NC_017098.1"/>
</dbReference>
<reference evidence="3" key="1">
    <citation type="journal article" date="2013" name="Stand. Genomic Sci.">
        <title>Complete genome sequence of the halophilic bacterium Spirochaeta africana type strain (Z-7692(T)) from the alkaline Lake Magadi in the East African Rift.</title>
        <authorList>
            <person name="Liolos K."/>
            <person name="Abt B."/>
            <person name="Scheuner C."/>
            <person name="Teshima H."/>
            <person name="Held B."/>
            <person name="Lapidus A."/>
            <person name="Nolan M."/>
            <person name="Lucas S."/>
            <person name="Deshpande S."/>
            <person name="Cheng J.F."/>
            <person name="Tapia R."/>
            <person name="Goodwin L.A."/>
            <person name="Pitluck S."/>
            <person name="Pagani I."/>
            <person name="Ivanova N."/>
            <person name="Mavromatis K."/>
            <person name="Mikhailova N."/>
            <person name="Huntemann M."/>
            <person name="Pati A."/>
            <person name="Chen A."/>
            <person name="Palaniappan K."/>
            <person name="Land M."/>
            <person name="Rohde M."/>
            <person name="Tindall B.J."/>
            <person name="Detter J.C."/>
            <person name="Goker M."/>
            <person name="Bristow J."/>
            <person name="Eisen J.A."/>
            <person name="Markowitz V."/>
            <person name="Hugenholtz P."/>
            <person name="Woyke T."/>
            <person name="Klenk H.P."/>
            <person name="Kyrpides N.C."/>
        </authorList>
    </citation>
    <scope>NUCLEOTIDE SEQUENCE</scope>
    <source>
        <strain evidence="3">ATCC 700263 / DSM 8902 / Z-7692</strain>
    </source>
</reference>
<dbReference type="CDD" id="cd07302">
    <property type="entry name" value="CHD"/>
    <property type="match status" value="1"/>
</dbReference>
<gene>
    <name evidence="2" type="ordered locus">Spiaf_2712</name>
</gene>
<dbReference type="KEGG" id="sfc:Spiaf_2712"/>
<proteinExistence type="predicted"/>